<evidence type="ECO:0000259" key="2">
    <source>
        <dbReference type="Pfam" id="PF05076"/>
    </source>
</evidence>
<dbReference type="Pfam" id="PF05076">
    <property type="entry name" value="SUFU"/>
    <property type="match status" value="1"/>
</dbReference>
<sequence length="210" mass="22660">MIGAWSPPASAAQGTPQVACFREGQLPGTQAFATIDLSRTPLWHPTSDRHFHLELLACENISRTNGYGRVPEVLEYVAGQPTASGEAILHGDVVALPAPLPGGTMTSLYAGLPAYFDDDFSSVTIENGIDVAVVWLIPITAEETAFIRDRRRARSPGPRSPRSRPSPSSKPDARQRPGAASLPRQRAARPTRRPAAPSRQHELPPRCGGW</sequence>
<evidence type="ECO:0000256" key="1">
    <source>
        <dbReference type="SAM" id="MobiDB-lite"/>
    </source>
</evidence>
<accession>A0ABP5S1C1</accession>
<gene>
    <name evidence="3" type="ORF">GCM10010430_80210</name>
</gene>
<proteinExistence type="predicted"/>
<dbReference type="InterPro" id="IPR020941">
    <property type="entry name" value="SUFU-like_domain"/>
</dbReference>
<reference evidence="4" key="1">
    <citation type="journal article" date="2019" name="Int. J. Syst. Evol. Microbiol.">
        <title>The Global Catalogue of Microorganisms (GCM) 10K type strain sequencing project: providing services to taxonomists for standard genome sequencing and annotation.</title>
        <authorList>
            <consortium name="The Broad Institute Genomics Platform"/>
            <consortium name="The Broad Institute Genome Sequencing Center for Infectious Disease"/>
            <person name="Wu L."/>
            <person name="Ma J."/>
        </authorList>
    </citation>
    <scope>NUCLEOTIDE SEQUENCE [LARGE SCALE GENOMIC DNA]</scope>
    <source>
        <strain evidence="4">JCM 7356</strain>
    </source>
</reference>
<feature type="region of interest" description="Disordered" evidence="1">
    <location>
        <begin position="148"/>
        <end position="210"/>
    </location>
</feature>
<name>A0ABP5S1C1_9ACTN</name>
<evidence type="ECO:0000313" key="3">
    <source>
        <dbReference type="EMBL" id="GAA2282334.1"/>
    </source>
</evidence>
<keyword evidence="4" id="KW-1185">Reference proteome</keyword>
<feature type="domain" description="Suppressor of fused-like" evidence="2">
    <location>
        <begin position="18"/>
        <end position="149"/>
    </location>
</feature>
<evidence type="ECO:0000313" key="4">
    <source>
        <dbReference type="Proteomes" id="UP001500305"/>
    </source>
</evidence>
<dbReference type="EMBL" id="BAAATR010000099">
    <property type="protein sequence ID" value="GAA2282334.1"/>
    <property type="molecule type" value="Genomic_DNA"/>
</dbReference>
<comment type="caution">
    <text evidence="3">The sequence shown here is derived from an EMBL/GenBank/DDBJ whole genome shotgun (WGS) entry which is preliminary data.</text>
</comment>
<protein>
    <recommendedName>
        <fullName evidence="2">Suppressor of fused-like domain-containing protein</fullName>
    </recommendedName>
</protein>
<organism evidence="3 4">
    <name type="scientific">Kitasatospora cystarginea</name>
    <dbReference type="NCBI Taxonomy" id="58350"/>
    <lineage>
        <taxon>Bacteria</taxon>
        <taxon>Bacillati</taxon>
        <taxon>Actinomycetota</taxon>
        <taxon>Actinomycetes</taxon>
        <taxon>Kitasatosporales</taxon>
        <taxon>Streptomycetaceae</taxon>
        <taxon>Kitasatospora</taxon>
    </lineage>
</organism>
<dbReference type="Proteomes" id="UP001500305">
    <property type="component" value="Unassembled WGS sequence"/>
</dbReference>